<evidence type="ECO:0000313" key="1">
    <source>
        <dbReference type="Proteomes" id="UP000887563"/>
    </source>
</evidence>
<evidence type="ECO:0000313" key="2">
    <source>
        <dbReference type="WBParaSite" id="Minc3s06403g39779"/>
    </source>
</evidence>
<reference evidence="2" key="1">
    <citation type="submission" date="2022-11" db="UniProtKB">
        <authorList>
            <consortium name="WormBaseParasite"/>
        </authorList>
    </citation>
    <scope>IDENTIFICATION</scope>
</reference>
<sequence length="56" mass="6489">MDHLLECQQYRAVEILQFGTEFASKNEYISTLPNHHRTTPFGRCSSSLFCCFTKTT</sequence>
<dbReference type="Proteomes" id="UP000887563">
    <property type="component" value="Unplaced"/>
</dbReference>
<dbReference type="AlphaFoldDB" id="A0A914NJA9"/>
<protein>
    <submittedName>
        <fullName evidence="2">Uncharacterized protein</fullName>
    </submittedName>
</protein>
<name>A0A914NJA9_MELIC</name>
<dbReference type="WBParaSite" id="Minc3s06403g39779">
    <property type="protein sequence ID" value="Minc3s06403g39779"/>
    <property type="gene ID" value="Minc3s06403g39779"/>
</dbReference>
<proteinExistence type="predicted"/>
<keyword evidence="1" id="KW-1185">Reference proteome</keyword>
<accession>A0A914NJA9</accession>
<organism evidence="1 2">
    <name type="scientific">Meloidogyne incognita</name>
    <name type="common">Southern root-knot nematode worm</name>
    <name type="synonym">Oxyuris incognita</name>
    <dbReference type="NCBI Taxonomy" id="6306"/>
    <lineage>
        <taxon>Eukaryota</taxon>
        <taxon>Metazoa</taxon>
        <taxon>Ecdysozoa</taxon>
        <taxon>Nematoda</taxon>
        <taxon>Chromadorea</taxon>
        <taxon>Rhabditida</taxon>
        <taxon>Tylenchina</taxon>
        <taxon>Tylenchomorpha</taxon>
        <taxon>Tylenchoidea</taxon>
        <taxon>Meloidogynidae</taxon>
        <taxon>Meloidogyninae</taxon>
        <taxon>Meloidogyne</taxon>
        <taxon>Meloidogyne incognita group</taxon>
    </lineage>
</organism>